<keyword evidence="2" id="KW-1185">Reference proteome</keyword>
<reference evidence="1 2" key="1">
    <citation type="journal article" date="2019" name="Nat. Ecol. Evol.">
        <title>Megaphylogeny resolves global patterns of mushroom evolution.</title>
        <authorList>
            <person name="Varga T."/>
            <person name="Krizsan K."/>
            <person name="Foldi C."/>
            <person name="Dima B."/>
            <person name="Sanchez-Garcia M."/>
            <person name="Sanchez-Ramirez S."/>
            <person name="Szollosi G.J."/>
            <person name="Szarkandi J.G."/>
            <person name="Papp V."/>
            <person name="Albert L."/>
            <person name="Andreopoulos W."/>
            <person name="Angelini C."/>
            <person name="Antonin V."/>
            <person name="Barry K.W."/>
            <person name="Bougher N.L."/>
            <person name="Buchanan P."/>
            <person name="Buyck B."/>
            <person name="Bense V."/>
            <person name="Catcheside P."/>
            <person name="Chovatia M."/>
            <person name="Cooper J."/>
            <person name="Damon W."/>
            <person name="Desjardin D."/>
            <person name="Finy P."/>
            <person name="Geml J."/>
            <person name="Haridas S."/>
            <person name="Hughes K."/>
            <person name="Justo A."/>
            <person name="Karasinski D."/>
            <person name="Kautmanova I."/>
            <person name="Kiss B."/>
            <person name="Kocsube S."/>
            <person name="Kotiranta H."/>
            <person name="LaButti K.M."/>
            <person name="Lechner B.E."/>
            <person name="Liimatainen K."/>
            <person name="Lipzen A."/>
            <person name="Lukacs Z."/>
            <person name="Mihaltcheva S."/>
            <person name="Morgado L.N."/>
            <person name="Niskanen T."/>
            <person name="Noordeloos M.E."/>
            <person name="Ohm R.A."/>
            <person name="Ortiz-Santana B."/>
            <person name="Ovrebo C."/>
            <person name="Racz N."/>
            <person name="Riley R."/>
            <person name="Savchenko A."/>
            <person name="Shiryaev A."/>
            <person name="Soop K."/>
            <person name="Spirin V."/>
            <person name="Szebenyi C."/>
            <person name="Tomsovsky M."/>
            <person name="Tulloss R.E."/>
            <person name="Uehling J."/>
            <person name="Grigoriev I.V."/>
            <person name="Vagvolgyi C."/>
            <person name="Papp T."/>
            <person name="Martin F.M."/>
            <person name="Miettinen O."/>
            <person name="Hibbett D.S."/>
            <person name="Nagy L.G."/>
        </authorList>
    </citation>
    <scope>NUCLEOTIDE SEQUENCE [LARGE SCALE GENOMIC DNA]</scope>
    <source>
        <strain evidence="1 2">NL-1719</strain>
    </source>
</reference>
<proteinExistence type="predicted"/>
<accession>A0ACD3AB38</accession>
<gene>
    <name evidence="1" type="ORF">BDN72DRAFT_862690</name>
</gene>
<evidence type="ECO:0000313" key="2">
    <source>
        <dbReference type="Proteomes" id="UP000308600"/>
    </source>
</evidence>
<dbReference type="EMBL" id="ML208569">
    <property type="protein sequence ID" value="TFK62630.1"/>
    <property type="molecule type" value="Genomic_DNA"/>
</dbReference>
<name>A0ACD3AB38_9AGAR</name>
<dbReference type="Proteomes" id="UP000308600">
    <property type="component" value="Unassembled WGS sequence"/>
</dbReference>
<evidence type="ECO:0000313" key="1">
    <source>
        <dbReference type="EMBL" id="TFK62630.1"/>
    </source>
</evidence>
<organism evidence="1 2">
    <name type="scientific">Pluteus cervinus</name>
    <dbReference type="NCBI Taxonomy" id="181527"/>
    <lineage>
        <taxon>Eukaryota</taxon>
        <taxon>Fungi</taxon>
        <taxon>Dikarya</taxon>
        <taxon>Basidiomycota</taxon>
        <taxon>Agaricomycotina</taxon>
        <taxon>Agaricomycetes</taxon>
        <taxon>Agaricomycetidae</taxon>
        <taxon>Agaricales</taxon>
        <taxon>Pluteineae</taxon>
        <taxon>Pluteaceae</taxon>
        <taxon>Pluteus</taxon>
    </lineage>
</organism>
<protein>
    <submittedName>
        <fullName evidence="1">Uncharacterized protein</fullName>
    </submittedName>
</protein>
<sequence length="1523" mass="169268">MSNQQNPYDNEQGTDAWWIQQGPVEVERLGSFRVSLRVFVLEQGLLGALLPYLSIIGGGHWYDTFMGPSSSNAERGVTSHSGGMTDEIGVESVEKLVKSGKNEKRHILESVYLRLSDPGMHCEYGRLIIESVFSTRPESGEWRDAPWMTKIQKYDRRSAAPDWLPKPPAPTLSLSHTTLSRNSLHNQPTIFLFILFLGTILESITFDSAFTVVTVINSVNPAHTQTTQEFGFKLGLYSKGPVHTLSTLISKRFNGDVNLNRPLDKTVNYDHDMADVTPGGLGYSGTMPVSDQLAMALPPHDHEGDGVSQIKERLASKAPSPKTRSLDDSVYKQVQGGFERGYDEGTGIEAEIYDGQALVTDEQVVGLEVVVDDESKPKKDHHDGLEDGQSDETVRFIIGNGIITQEAYNEIIEISIPQALAEGVYLVEEDEYQPIEAHLDDGSDMQLDETVHHLANKPRVLISFKPSEAIQSGHNGRIIPWTLVVDVCLVDDDEDRSIDKDLDKLDMESDKTTPELFDQTSVLTVESSEATGQDERDRTVAVFIPWTLTDGVCLVGEGLFDKRDMPLDETPRNLSLQSAIGYQSADDVPATSSEPATAISAVTSLAATPTGTLIGTSNTSDIISSLALFLGDSPSVFGEDIGRDLESTSDSNQTHWIGEQPLDYQPMTTTNTTTDSVAPLGTNSDDELALNITTMATTKKFNFNFMELIAYFTQGEQPRAVAPLDSRTRRKILFQCIFSLVIAALVQLPTPPQQWVEFIRRHPFSTAAATLPLDQFDIQQWFINIKNTLEHENFFGFGLLSVIVVTDEQVVGLEVVVDDESKPKKDHHDGLEDGQSDETVRFIIGNGIITQEAYNEIIEISIPQALAEGVYLVEEDEYQPIEAHLDDELDMQLDETVHHLAHQPRVLISVKPSEASGHNGRIRLAIPWTLVDGVCLVDDNVMEKDLDKLDMESDKTTPELFDQTSVLTVESSEATGQDERDRTVAVFIPWTLTDGVCLVGEGLFDKRDMPLDETPRNLSLQSAIGYQSADDVPATSSEPATAISAVTSLAATPTGTLIGTSNTSDIISSLALFLGDSPSVFGEDIGRDLESTSDSNQTHWIGEQPLDYQPMTTTNTTTDSVAPLGTNSDDELALNITTMATTKKFNFNFMELIAYFTQGEQPRAVAPLDSRTRRKILFQCIFSLIIAALVQLPTPPQQWVEFIRQHPFSTAAATLPLDQFDIQQWFINIKNTLEHENFFGFGLLSVIVVAVIVVVLENIWAIYVLYCFVVAGIFVPGYLGLGLALGEYRGLRYPFGDFEAPVVDEDGEEEVQEEVTLVEEELMEEAQDKCTTEAKDFEEASSEVQPKEAQARTPEVQEEISPESTVRVGQVQVQPRFKPLLAIEDNKHKTTFKDNRHQIDAQLDARWKRLVENATNSGFNDQDAESSGKKKKPNFNWSTKMAVPEPCNIYMRPVKFVERTMTPADEKKGEKVRFVFRPNKYDVAMGRLDDDGWFNVTMGKDEISMPKIHRGHDWIRCYWIGKR</sequence>